<organism evidence="7 8">
    <name type="scientific">Nocardioides marmorisolisilvae</name>
    <dbReference type="NCBI Taxonomy" id="1542737"/>
    <lineage>
        <taxon>Bacteria</taxon>
        <taxon>Bacillati</taxon>
        <taxon>Actinomycetota</taxon>
        <taxon>Actinomycetes</taxon>
        <taxon>Propionibacteriales</taxon>
        <taxon>Nocardioidaceae</taxon>
        <taxon>Nocardioides</taxon>
    </lineage>
</organism>
<dbReference type="NCBIfam" id="NF047322">
    <property type="entry name" value="HK_morpho_MacS"/>
    <property type="match status" value="1"/>
</dbReference>
<feature type="transmembrane region" description="Helical" evidence="4">
    <location>
        <begin position="72"/>
        <end position="91"/>
    </location>
</feature>
<reference evidence="7 8" key="1">
    <citation type="submission" date="2018-11" db="EMBL/GenBank/DDBJ databases">
        <authorList>
            <person name="Li F."/>
        </authorList>
    </citation>
    <scope>NUCLEOTIDE SEQUENCE [LARGE SCALE GENOMIC DNA]</scope>
    <source>
        <strain evidence="7 8">KIS18-7</strain>
    </source>
</reference>
<proteinExistence type="predicted"/>
<dbReference type="InterPro" id="IPR045975">
    <property type="entry name" value="DUF5931"/>
</dbReference>
<keyword evidence="4" id="KW-0472">Membrane</keyword>
<evidence type="ECO:0000256" key="4">
    <source>
        <dbReference type="SAM" id="Phobius"/>
    </source>
</evidence>
<dbReference type="OrthoDB" id="5181554at2"/>
<dbReference type="RefSeq" id="WP_123233598.1">
    <property type="nucleotide sequence ID" value="NZ_RJSG01000002.1"/>
</dbReference>
<evidence type="ECO:0000256" key="1">
    <source>
        <dbReference type="ARBA" id="ARBA00022679"/>
    </source>
</evidence>
<feature type="transmembrane region" description="Helical" evidence="4">
    <location>
        <begin position="103"/>
        <end position="127"/>
    </location>
</feature>
<dbReference type="PANTHER" id="PTHR24421">
    <property type="entry name" value="NITRATE/NITRITE SENSOR PROTEIN NARX-RELATED"/>
    <property type="match status" value="1"/>
</dbReference>
<evidence type="ECO:0000256" key="2">
    <source>
        <dbReference type="ARBA" id="ARBA00022777"/>
    </source>
</evidence>
<dbReference type="AlphaFoldDB" id="A0A3N0DUD2"/>
<name>A0A3N0DUD2_9ACTN</name>
<evidence type="ECO:0000256" key="3">
    <source>
        <dbReference type="ARBA" id="ARBA00023012"/>
    </source>
</evidence>
<dbReference type="Gene3D" id="3.30.565.10">
    <property type="entry name" value="Histidine kinase-like ATPase, C-terminal domain"/>
    <property type="match status" value="1"/>
</dbReference>
<dbReference type="PANTHER" id="PTHR24421:SF61">
    <property type="entry name" value="OXYGEN SENSOR HISTIDINE KINASE NREB"/>
    <property type="match status" value="1"/>
</dbReference>
<dbReference type="InterPro" id="IPR003594">
    <property type="entry name" value="HATPase_dom"/>
</dbReference>
<dbReference type="GO" id="GO:0016301">
    <property type="term" value="F:kinase activity"/>
    <property type="evidence" value="ECO:0007669"/>
    <property type="project" value="UniProtKB-KW"/>
</dbReference>
<dbReference type="EMBL" id="RJSG01000002">
    <property type="protein sequence ID" value="RNL79096.1"/>
    <property type="molecule type" value="Genomic_DNA"/>
</dbReference>
<dbReference type="InterPro" id="IPR050482">
    <property type="entry name" value="Sensor_HK_TwoCompSys"/>
</dbReference>
<dbReference type="InterPro" id="IPR036890">
    <property type="entry name" value="HATPase_C_sf"/>
</dbReference>
<dbReference type="Proteomes" id="UP000277094">
    <property type="component" value="Unassembled WGS sequence"/>
</dbReference>
<keyword evidence="4" id="KW-1133">Transmembrane helix</keyword>
<evidence type="ECO:0000313" key="7">
    <source>
        <dbReference type="EMBL" id="RNL79096.1"/>
    </source>
</evidence>
<feature type="domain" description="DUF5931" evidence="6">
    <location>
        <begin position="6"/>
        <end position="161"/>
    </location>
</feature>
<dbReference type="Pfam" id="PF02518">
    <property type="entry name" value="HATPase_c"/>
    <property type="match status" value="1"/>
</dbReference>
<comment type="caution">
    <text evidence="7">The sequence shown here is derived from an EMBL/GenBank/DDBJ whole genome shotgun (WGS) entry which is preliminary data.</text>
</comment>
<feature type="transmembrane region" description="Helical" evidence="4">
    <location>
        <begin position="147"/>
        <end position="164"/>
    </location>
</feature>
<accession>A0A3N0DUD2</accession>
<protein>
    <submittedName>
        <fullName evidence="7">Histidine kinase</fullName>
    </submittedName>
</protein>
<sequence>MSEAAGTAVVSTLLRALAVLRFVVLANTVVLYAQHHGRYPHATAGAWILGAIGIWTVVAVKAYDVPRLRRWPLLLTDLAVAAGAIAVTPYVKGDHFTGTLPGFWVMGPLLALAVCWKLPGGLVGALVVSGFDLGTRGEFDQSRWRDVFLLLLGGVVVGFVSGLLERMAVERDRAERSAAAAEERQRLGRVVHDGVLQVLALVQRRGAEIGGETAELGRLAGEQEVALRAYVQSTVPVADALDPAVRVDLGAALSALSTTSVSVAVPGTRVELGAHAGAEVTAAVAACLSNVRHHVGAGAPAWVLLEDLGDRVVVSVRDQGPGIPAGRLEQASAEGRMGVSGSIRGRIESLGGSAELASLPSGTEWELTVPKDRP</sequence>
<dbReference type="GO" id="GO:0000160">
    <property type="term" value="P:phosphorelay signal transduction system"/>
    <property type="evidence" value="ECO:0007669"/>
    <property type="project" value="UniProtKB-KW"/>
</dbReference>
<evidence type="ECO:0000259" key="6">
    <source>
        <dbReference type="Pfam" id="PF19354"/>
    </source>
</evidence>
<dbReference type="Pfam" id="PF19354">
    <property type="entry name" value="DUF5931"/>
    <property type="match status" value="1"/>
</dbReference>
<feature type="transmembrane region" description="Helical" evidence="4">
    <location>
        <begin position="12"/>
        <end position="33"/>
    </location>
</feature>
<feature type="transmembrane region" description="Helical" evidence="4">
    <location>
        <begin position="39"/>
        <end position="60"/>
    </location>
</feature>
<keyword evidence="2 7" id="KW-0418">Kinase</keyword>
<keyword evidence="1" id="KW-0808">Transferase</keyword>
<keyword evidence="8" id="KW-1185">Reference proteome</keyword>
<gene>
    <name evidence="7" type="ORF">EFL95_08650</name>
</gene>
<evidence type="ECO:0000259" key="5">
    <source>
        <dbReference type="Pfam" id="PF02518"/>
    </source>
</evidence>
<evidence type="ECO:0000313" key="8">
    <source>
        <dbReference type="Proteomes" id="UP000277094"/>
    </source>
</evidence>
<keyword evidence="4" id="KW-0812">Transmembrane</keyword>
<keyword evidence="3" id="KW-0902">Two-component regulatory system</keyword>
<dbReference type="SUPFAM" id="SSF55874">
    <property type="entry name" value="ATPase domain of HSP90 chaperone/DNA topoisomerase II/histidine kinase"/>
    <property type="match status" value="1"/>
</dbReference>
<feature type="domain" description="Histidine kinase/HSP90-like ATPase" evidence="5">
    <location>
        <begin position="283"/>
        <end position="372"/>
    </location>
</feature>